<organism evidence="2 3">
    <name type="scientific">Rhipicephalus microplus</name>
    <name type="common">Cattle tick</name>
    <name type="synonym">Boophilus microplus</name>
    <dbReference type="NCBI Taxonomy" id="6941"/>
    <lineage>
        <taxon>Eukaryota</taxon>
        <taxon>Metazoa</taxon>
        <taxon>Ecdysozoa</taxon>
        <taxon>Arthropoda</taxon>
        <taxon>Chelicerata</taxon>
        <taxon>Arachnida</taxon>
        <taxon>Acari</taxon>
        <taxon>Parasitiformes</taxon>
        <taxon>Ixodida</taxon>
        <taxon>Ixodoidea</taxon>
        <taxon>Ixodidae</taxon>
        <taxon>Rhipicephalinae</taxon>
        <taxon>Rhipicephalus</taxon>
        <taxon>Boophilus</taxon>
    </lineage>
</organism>
<protein>
    <submittedName>
        <fullName evidence="2">Uncharacterized protein</fullName>
    </submittedName>
</protein>
<dbReference type="AlphaFoldDB" id="A0A9J6E4F3"/>
<proteinExistence type="predicted"/>
<dbReference type="Proteomes" id="UP000821866">
    <property type="component" value="Chromosome 4"/>
</dbReference>
<feature type="region of interest" description="Disordered" evidence="1">
    <location>
        <begin position="1"/>
        <end position="33"/>
    </location>
</feature>
<evidence type="ECO:0000313" key="3">
    <source>
        <dbReference type="Proteomes" id="UP000821866"/>
    </source>
</evidence>
<dbReference type="EMBL" id="JABSTU010000006">
    <property type="protein sequence ID" value="KAH8029204.1"/>
    <property type="molecule type" value="Genomic_DNA"/>
</dbReference>
<gene>
    <name evidence="2" type="ORF">HPB51_023769</name>
</gene>
<reference evidence="2" key="2">
    <citation type="submission" date="2021-09" db="EMBL/GenBank/DDBJ databases">
        <authorList>
            <person name="Jia N."/>
            <person name="Wang J."/>
            <person name="Shi W."/>
            <person name="Du L."/>
            <person name="Sun Y."/>
            <person name="Zhan W."/>
            <person name="Jiang J."/>
            <person name="Wang Q."/>
            <person name="Zhang B."/>
            <person name="Ji P."/>
            <person name="Sakyi L.B."/>
            <person name="Cui X."/>
            <person name="Yuan T."/>
            <person name="Jiang B."/>
            <person name="Yang W."/>
            <person name="Lam T.T.-Y."/>
            <person name="Chang Q."/>
            <person name="Ding S."/>
            <person name="Wang X."/>
            <person name="Zhu J."/>
            <person name="Ruan X."/>
            <person name="Zhao L."/>
            <person name="Wei J."/>
            <person name="Que T."/>
            <person name="Du C."/>
            <person name="Cheng J."/>
            <person name="Dai P."/>
            <person name="Han X."/>
            <person name="Huang E."/>
            <person name="Gao Y."/>
            <person name="Liu J."/>
            <person name="Shao H."/>
            <person name="Ye R."/>
            <person name="Li L."/>
            <person name="Wei W."/>
            <person name="Wang X."/>
            <person name="Wang C."/>
            <person name="Huo Q."/>
            <person name="Li W."/>
            <person name="Guo W."/>
            <person name="Chen H."/>
            <person name="Chen S."/>
            <person name="Zhou L."/>
            <person name="Zhou L."/>
            <person name="Ni X."/>
            <person name="Tian J."/>
            <person name="Zhou Y."/>
            <person name="Sheng Y."/>
            <person name="Liu T."/>
            <person name="Pan Y."/>
            <person name="Xia L."/>
            <person name="Li J."/>
            <person name="Zhao F."/>
            <person name="Cao W."/>
        </authorList>
    </citation>
    <scope>NUCLEOTIDE SEQUENCE</scope>
    <source>
        <strain evidence="2">Rmic-2018</strain>
        <tissue evidence="2">Larvae</tissue>
    </source>
</reference>
<accession>A0A9J6E4F3</accession>
<reference evidence="2" key="1">
    <citation type="journal article" date="2020" name="Cell">
        <title>Large-Scale Comparative Analyses of Tick Genomes Elucidate Their Genetic Diversity and Vector Capacities.</title>
        <authorList>
            <consortium name="Tick Genome and Microbiome Consortium (TIGMIC)"/>
            <person name="Jia N."/>
            <person name="Wang J."/>
            <person name="Shi W."/>
            <person name="Du L."/>
            <person name="Sun Y."/>
            <person name="Zhan W."/>
            <person name="Jiang J.F."/>
            <person name="Wang Q."/>
            <person name="Zhang B."/>
            <person name="Ji P."/>
            <person name="Bell-Sakyi L."/>
            <person name="Cui X.M."/>
            <person name="Yuan T.T."/>
            <person name="Jiang B.G."/>
            <person name="Yang W.F."/>
            <person name="Lam T.T."/>
            <person name="Chang Q.C."/>
            <person name="Ding S.J."/>
            <person name="Wang X.J."/>
            <person name="Zhu J.G."/>
            <person name="Ruan X.D."/>
            <person name="Zhao L."/>
            <person name="Wei J.T."/>
            <person name="Ye R.Z."/>
            <person name="Que T.C."/>
            <person name="Du C.H."/>
            <person name="Zhou Y.H."/>
            <person name="Cheng J.X."/>
            <person name="Dai P.F."/>
            <person name="Guo W.B."/>
            <person name="Han X.H."/>
            <person name="Huang E.J."/>
            <person name="Li L.F."/>
            <person name="Wei W."/>
            <person name="Gao Y.C."/>
            <person name="Liu J.Z."/>
            <person name="Shao H.Z."/>
            <person name="Wang X."/>
            <person name="Wang C.C."/>
            <person name="Yang T.C."/>
            <person name="Huo Q.B."/>
            <person name="Li W."/>
            <person name="Chen H.Y."/>
            <person name="Chen S.E."/>
            <person name="Zhou L.G."/>
            <person name="Ni X.B."/>
            <person name="Tian J.H."/>
            <person name="Sheng Y."/>
            <person name="Liu T."/>
            <person name="Pan Y.S."/>
            <person name="Xia L.Y."/>
            <person name="Li J."/>
            <person name="Zhao F."/>
            <person name="Cao W.C."/>
        </authorList>
    </citation>
    <scope>NUCLEOTIDE SEQUENCE</scope>
    <source>
        <strain evidence="2">Rmic-2018</strain>
    </source>
</reference>
<comment type="caution">
    <text evidence="2">The sequence shown here is derived from an EMBL/GenBank/DDBJ whole genome shotgun (WGS) entry which is preliminary data.</text>
</comment>
<evidence type="ECO:0000313" key="2">
    <source>
        <dbReference type="EMBL" id="KAH8029204.1"/>
    </source>
</evidence>
<keyword evidence="3" id="KW-1185">Reference proteome</keyword>
<sequence>MQDGIMISRGGATLPPKPADGGKYGTANSGSPTNRGLHHNAGTLHVSPFFPPPLLPMRLGAPSQLAGCLHRMARFRQLFPAAHACDNRAAARQKNHGPKRSMKAHVRNAGAVVDLKHVGVEKLKVAGCQRLSLDGIFSARIPTILVLFVDKNDHGLSSVRWNRTLGLRFSYFSPFVSETVPSADARIVCSDTTIETGVAHG</sequence>
<name>A0A9J6E4F3_RHIMP</name>
<dbReference type="VEuPathDB" id="VectorBase:LOC119167258"/>
<evidence type="ECO:0000256" key="1">
    <source>
        <dbReference type="SAM" id="MobiDB-lite"/>
    </source>
</evidence>